<dbReference type="AlphaFoldDB" id="A0A0P9EGX5"/>
<dbReference type="SUPFAM" id="SSF48537">
    <property type="entry name" value="Phospholipase C/P1 nuclease"/>
    <property type="match status" value="1"/>
</dbReference>
<keyword evidence="10" id="KW-1185">Reference proteome</keyword>
<proteinExistence type="inferred from homology"/>
<keyword evidence="8" id="KW-0732">Signal</keyword>
<evidence type="ECO:0000256" key="8">
    <source>
        <dbReference type="SAM" id="SignalP"/>
    </source>
</evidence>
<feature type="signal peptide" evidence="8">
    <location>
        <begin position="1"/>
        <end position="19"/>
    </location>
</feature>
<dbReference type="GO" id="GO:0046872">
    <property type="term" value="F:metal ion binding"/>
    <property type="evidence" value="ECO:0007669"/>
    <property type="project" value="UniProtKB-KW"/>
</dbReference>
<dbReference type="OrthoDB" id="441446at2759"/>
<keyword evidence="6" id="KW-1015">Disulfide bond</keyword>
<dbReference type="EMBL" id="KQ474086">
    <property type="protein sequence ID" value="KPV72559.1"/>
    <property type="molecule type" value="Genomic_DNA"/>
</dbReference>
<organism evidence="9 10">
    <name type="scientific">Rhodotorula graminis (strain WP1)</name>
    <dbReference type="NCBI Taxonomy" id="578459"/>
    <lineage>
        <taxon>Eukaryota</taxon>
        <taxon>Fungi</taxon>
        <taxon>Dikarya</taxon>
        <taxon>Basidiomycota</taxon>
        <taxon>Pucciniomycotina</taxon>
        <taxon>Microbotryomycetes</taxon>
        <taxon>Sporidiobolales</taxon>
        <taxon>Sporidiobolaceae</taxon>
        <taxon>Rhodotorula</taxon>
    </lineage>
</organism>
<dbReference type="InterPro" id="IPR008947">
    <property type="entry name" value="PLipase_C/P1_nuclease_dom_sf"/>
</dbReference>
<evidence type="ECO:0008006" key="11">
    <source>
        <dbReference type="Google" id="ProtNLM"/>
    </source>
</evidence>
<reference evidence="9 10" key="1">
    <citation type="journal article" date="2015" name="Front. Microbiol.">
        <title>Genome sequence of the plant growth promoting endophytic yeast Rhodotorula graminis WP1.</title>
        <authorList>
            <person name="Firrincieli A."/>
            <person name="Otillar R."/>
            <person name="Salamov A."/>
            <person name="Schmutz J."/>
            <person name="Khan Z."/>
            <person name="Redman R.S."/>
            <person name="Fleck N.D."/>
            <person name="Lindquist E."/>
            <person name="Grigoriev I.V."/>
            <person name="Doty S.L."/>
        </authorList>
    </citation>
    <scope>NUCLEOTIDE SEQUENCE [LARGE SCALE GENOMIC DNA]</scope>
    <source>
        <strain evidence="9 10">WP1</strain>
    </source>
</reference>
<gene>
    <name evidence="9" type="ORF">RHOBADRAFT_55661</name>
</gene>
<dbReference type="GO" id="GO:0003676">
    <property type="term" value="F:nucleic acid binding"/>
    <property type="evidence" value="ECO:0007669"/>
    <property type="project" value="InterPro"/>
</dbReference>
<dbReference type="Proteomes" id="UP000053890">
    <property type="component" value="Unassembled WGS sequence"/>
</dbReference>
<dbReference type="Gene3D" id="1.10.575.10">
    <property type="entry name" value="P1 Nuclease"/>
    <property type="match status" value="1"/>
</dbReference>
<dbReference type="GeneID" id="28978406"/>
<evidence type="ECO:0000256" key="5">
    <source>
        <dbReference type="ARBA" id="ARBA00022801"/>
    </source>
</evidence>
<evidence type="ECO:0000256" key="1">
    <source>
        <dbReference type="ARBA" id="ARBA00009547"/>
    </source>
</evidence>
<evidence type="ECO:0000256" key="6">
    <source>
        <dbReference type="ARBA" id="ARBA00023157"/>
    </source>
</evidence>
<dbReference type="OMA" id="YKCNYEY"/>
<comment type="similarity">
    <text evidence="1">Belongs to the nuclease type I family.</text>
</comment>
<dbReference type="GO" id="GO:0016788">
    <property type="term" value="F:hydrolase activity, acting on ester bonds"/>
    <property type="evidence" value="ECO:0007669"/>
    <property type="project" value="InterPro"/>
</dbReference>
<accession>A0A0P9EGX5</accession>
<keyword evidence="5" id="KW-0378">Hydrolase</keyword>
<keyword evidence="4" id="KW-0255">Endonuclease</keyword>
<dbReference type="STRING" id="578459.A0A0P9EGX5"/>
<dbReference type="GO" id="GO:0004519">
    <property type="term" value="F:endonuclease activity"/>
    <property type="evidence" value="ECO:0007669"/>
    <property type="project" value="UniProtKB-KW"/>
</dbReference>
<evidence type="ECO:0000256" key="7">
    <source>
        <dbReference type="ARBA" id="ARBA00023180"/>
    </source>
</evidence>
<evidence type="ECO:0000256" key="4">
    <source>
        <dbReference type="ARBA" id="ARBA00022759"/>
    </source>
</evidence>
<dbReference type="InterPro" id="IPR003154">
    <property type="entry name" value="S1/P1nuclease"/>
</dbReference>
<dbReference type="PANTHER" id="PTHR33146">
    <property type="entry name" value="ENDONUCLEASE 4"/>
    <property type="match status" value="1"/>
</dbReference>
<keyword evidence="7" id="KW-0325">Glycoprotein</keyword>
<evidence type="ECO:0000256" key="2">
    <source>
        <dbReference type="ARBA" id="ARBA00022722"/>
    </source>
</evidence>
<dbReference type="PANTHER" id="PTHR33146:SF29">
    <property type="entry name" value="S1_P1 NUCLEASE"/>
    <property type="match status" value="1"/>
</dbReference>
<protein>
    <recommendedName>
        <fullName evidence="11">S1/P1 nuclease</fullName>
    </recommendedName>
</protein>
<dbReference type="Pfam" id="PF02265">
    <property type="entry name" value="S1-P1_nuclease"/>
    <property type="match status" value="1"/>
</dbReference>
<dbReference type="RefSeq" id="XP_018268608.1">
    <property type="nucleotide sequence ID" value="XM_018417958.1"/>
</dbReference>
<evidence type="ECO:0000256" key="3">
    <source>
        <dbReference type="ARBA" id="ARBA00022723"/>
    </source>
</evidence>
<evidence type="ECO:0000313" key="10">
    <source>
        <dbReference type="Proteomes" id="UP000053890"/>
    </source>
</evidence>
<name>A0A0P9EGX5_RHOGW</name>
<dbReference type="CDD" id="cd11010">
    <property type="entry name" value="S1-P1_nuclease"/>
    <property type="match status" value="1"/>
</dbReference>
<sequence length="372" mass="40890">MLVPTLAATAALFTTSAHAWGAAGHEIVATIAEIHLHPPVLAFLRSDSSLIPDYAKGHLAPIATWPDRIRMVPEYRGWSGQLHYGSWDGDHPPQVCSWPGTGDGTDDEGGKGRWHSDNDVIHAVANYTSRLETNPHDWESLRFLVHFLGDIHQPLHLTSRERGGNGDPVLWEGRRTNLHSLWDGLLIARALREHSNYTSPLPSQQIESALMGRIYDPYIRLLLWEGVRTWWRTSLPGWFTCSPSSSALSPSPTPPHPAQLVLGAGPAKATVCPVTWATETHKTTCEMGFPDGYDEHGAPVEAGGKSEFYRRIRDSLTVERLLTQAGLRLAATLNTVLGPVAAAAADEAGLDGRMHEGVLNLSWLEEAEREAW</sequence>
<evidence type="ECO:0000313" key="9">
    <source>
        <dbReference type="EMBL" id="KPV72559.1"/>
    </source>
</evidence>
<feature type="chain" id="PRO_5006156591" description="S1/P1 nuclease" evidence="8">
    <location>
        <begin position="20"/>
        <end position="372"/>
    </location>
</feature>
<dbReference type="GO" id="GO:0006308">
    <property type="term" value="P:DNA catabolic process"/>
    <property type="evidence" value="ECO:0007669"/>
    <property type="project" value="InterPro"/>
</dbReference>
<keyword evidence="3" id="KW-0479">Metal-binding</keyword>
<keyword evidence="2" id="KW-0540">Nuclease</keyword>